<dbReference type="AlphaFoldDB" id="F0X902"/>
<comment type="similarity">
    <text evidence="1 4">Belongs to the D-isomer specific 2-hydroxyacid dehydrogenase family.</text>
</comment>
<feature type="region of interest" description="Disordered" evidence="5">
    <location>
        <begin position="202"/>
        <end position="222"/>
    </location>
</feature>
<dbReference type="Proteomes" id="UP000007796">
    <property type="component" value="Unassembled WGS sequence"/>
</dbReference>
<dbReference type="InterPro" id="IPR006140">
    <property type="entry name" value="D-isomer_DH_NAD-bd"/>
</dbReference>
<dbReference type="Pfam" id="PF02826">
    <property type="entry name" value="2-Hacid_dh_C"/>
    <property type="match status" value="1"/>
</dbReference>
<name>F0X902_GROCL</name>
<dbReference type="InterPro" id="IPR050418">
    <property type="entry name" value="D-iso_2-hydroxyacid_DH_PdxB"/>
</dbReference>
<feature type="domain" description="D-isomer specific 2-hydroxyacid dehydrogenase catalytic" evidence="6">
    <location>
        <begin position="49"/>
        <end position="357"/>
    </location>
</feature>
<evidence type="ECO:0000313" key="8">
    <source>
        <dbReference type="EMBL" id="EFX06149.1"/>
    </source>
</evidence>
<dbReference type="OrthoDB" id="298012at2759"/>
<dbReference type="eggNOG" id="KOG0068">
    <property type="taxonomic scope" value="Eukaryota"/>
</dbReference>
<dbReference type="PANTHER" id="PTHR43761">
    <property type="entry name" value="D-ISOMER SPECIFIC 2-HYDROXYACID DEHYDROGENASE FAMILY PROTEIN (AFU_ORTHOLOGUE AFUA_1G13630)"/>
    <property type="match status" value="1"/>
</dbReference>
<evidence type="ECO:0000259" key="7">
    <source>
        <dbReference type="Pfam" id="PF02826"/>
    </source>
</evidence>
<accession>F0X902</accession>
<dbReference type="InParanoid" id="F0X902"/>
<dbReference type="GeneID" id="25977405"/>
<keyword evidence="3" id="KW-0520">NAD</keyword>
<dbReference type="SUPFAM" id="SSF51735">
    <property type="entry name" value="NAD(P)-binding Rossmann-fold domains"/>
    <property type="match status" value="1"/>
</dbReference>
<evidence type="ECO:0000256" key="1">
    <source>
        <dbReference type="ARBA" id="ARBA00005854"/>
    </source>
</evidence>
<dbReference type="InterPro" id="IPR036291">
    <property type="entry name" value="NAD(P)-bd_dom_sf"/>
</dbReference>
<gene>
    <name evidence="8" type="ORF">CMQ_4218</name>
</gene>
<dbReference type="Gene3D" id="3.40.50.720">
    <property type="entry name" value="NAD(P)-binding Rossmann-like Domain"/>
    <property type="match status" value="2"/>
</dbReference>
<keyword evidence="9" id="KW-1185">Reference proteome</keyword>
<protein>
    <submittedName>
        <fullName evidence="8">Glycerate dehydrogenase</fullName>
    </submittedName>
</protein>
<dbReference type="PANTHER" id="PTHR43761:SF1">
    <property type="entry name" value="D-ISOMER SPECIFIC 2-HYDROXYACID DEHYDROGENASE CATALYTIC DOMAIN-CONTAINING PROTEIN-RELATED"/>
    <property type="match status" value="1"/>
</dbReference>
<evidence type="ECO:0000313" key="9">
    <source>
        <dbReference type="Proteomes" id="UP000007796"/>
    </source>
</evidence>
<evidence type="ECO:0000256" key="5">
    <source>
        <dbReference type="SAM" id="MobiDB-lite"/>
    </source>
</evidence>
<dbReference type="STRING" id="655863.F0X902"/>
<proteinExistence type="inferred from homology"/>
<organism evidence="9">
    <name type="scientific">Grosmannia clavigera (strain kw1407 / UAMH 11150)</name>
    <name type="common">Blue stain fungus</name>
    <name type="synonym">Graphiocladiella clavigera</name>
    <dbReference type="NCBI Taxonomy" id="655863"/>
    <lineage>
        <taxon>Eukaryota</taxon>
        <taxon>Fungi</taxon>
        <taxon>Dikarya</taxon>
        <taxon>Ascomycota</taxon>
        <taxon>Pezizomycotina</taxon>
        <taxon>Sordariomycetes</taxon>
        <taxon>Sordariomycetidae</taxon>
        <taxon>Ophiostomatales</taxon>
        <taxon>Ophiostomataceae</taxon>
        <taxon>Leptographium</taxon>
    </lineage>
</organism>
<reference evidence="8 9" key="1">
    <citation type="journal article" date="2011" name="Proc. Natl. Acad. Sci. U.S.A.">
        <title>Genome and transcriptome analyses of the mountain pine beetle-fungal symbiont Grosmannia clavigera, a lodgepole pine pathogen.</title>
        <authorList>
            <person name="DiGuistini S."/>
            <person name="Wang Y."/>
            <person name="Liao N.Y."/>
            <person name="Taylor G."/>
            <person name="Tanguay P."/>
            <person name="Feau N."/>
            <person name="Henrissat B."/>
            <person name="Chan S.K."/>
            <person name="Hesse-Orce U."/>
            <person name="Alamouti S.M."/>
            <person name="Tsui C.K.M."/>
            <person name="Docking R.T."/>
            <person name="Levasseur A."/>
            <person name="Haridas S."/>
            <person name="Robertson G."/>
            <person name="Birol I."/>
            <person name="Holt R.A."/>
            <person name="Marra M.A."/>
            <person name="Hamelin R.C."/>
            <person name="Hirst M."/>
            <person name="Jones S.J.M."/>
            <person name="Bohlmann J."/>
            <person name="Breuil C."/>
        </authorList>
    </citation>
    <scope>NUCLEOTIDE SEQUENCE [LARGE SCALE GENOMIC DNA]</scope>
    <source>
        <strain evidence="9">kw1407 / UAMH 11150</strain>
    </source>
</reference>
<evidence type="ECO:0000259" key="6">
    <source>
        <dbReference type="Pfam" id="PF00389"/>
    </source>
</evidence>
<dbReference type="InterPro" id="IPR006139">
    <property type="entry name" value="D-isomer_2_OHA_DH_cat_dom"/>
</dbReference>
<evidence type="ECO:0000256" key="3">
    <source>
        <dbReference type="ARBA" id="ARBA00023027"/>
    </source>
</evidence>
<dbReference type="GO" id="GO:0051287">
    <property type="term" value="F:NAD binding"/>
    <property type="evidence" value="ECO:0007669"/>
    <property type="project" value="InterPro"/>
</dbReference>
<dbReference type="GO" id="GO:0016616">
    <property type="term" value="F:oxidoreductase activity, acting on the CH-OH group of donors, NAD or NADP as acceptor"/>
    <property type="evidence" value="ECO:0007669"/>
    <property type="project" value="InterPro"/>
</dbReference>
<feature type="compositionally biased region" description="Low complexity" evidence="5">
    <location>
        <begin position="206"/>
        <end position="222"/>
    </location>
</feature>
<dbReference type="Pfam" id="PF00389">
    <property type="entry name" value="2-Hacid_dh"/>
    <property type="match status" value="1"/>
</dbReference>
<dbReference type="SUPFAM" id="SSF52283">
    <property type="entry name" value="Formate/glycerate dehydrogenase catalytic domain-like"/>
    <property type="match status" value="1"/>
</dbReference>
<dbReference type="HOGENOM" id="CLU_019796_1_3_1"/>
<keyword evidence="2 4" id="KW-0560">Oxidoreductase</keyword>
<sequence length="359" mass="38272">MTATMPIETDFVHSPPLPQHLHIVALETYLTTLPPIVVPKPYTFTLTAYERSAGKEIAERIADADIVISMVVPLRSEALAAAPRLRLISVMASGTDSVDLDFCAARGIRVLNSPNCNTTSLSEHVAAMYLSLRRGLLPVMRATARDDWPREGTLMSHVYTCGVPPPSCRDETLAIVGYGGVGQAVCQLLGGLGMQVVVAARKGGDPAPESTSTSATSASSSPPRIAFDEALQRATVLVVCCPRLPDTMKLIGSSELARMRPDAILINVSRGGIVCEADLVSALREGRLSGAGVDVFDHEPASSQSSPLVAAAAAADLNLIITPHTAWVAASTRENYRRTAQENVERFLRGTYDADRVRA</sequence>
<evidence type="ECO:0000256" key="2">
    <source>
        <dbReference type="ARBA" id="ARBA00023002"/>
    </source>
</evidence>
<dbReference type="EMBL" id="GL629735">
    <property type="protein sequence ID" value="EFX06149.1"/>
    <property type="molecule type" value="Genomic_DNA"/>
</dbReference>
<feature type="domain" description="D-isomer specific 2-hydroxyacid dehydrogenase NAD-binding" evidence="7">
    <location>
        <begin position="127"/>
        <end position="326"/>
    </location>
</feature>
<dbReference type="RefSeq" id="XP_014175631.1">
    <property type="nucleotide sequence ID" value="XM_014320156.1"/>
</dbReference>
<evidence type="ECO:0000256" key="4">
    <source>
        <dbReference type="RuleBase" id="RU003719"/>
    </source>
</evidence>
<dbReference type="CDD" id="cd05198">
    <property type="entry name" value="formate_dh_like"/>
    <property type="match status" value="1"/>
</dbReference>